<name>A0A2N5EA27_9GAMM</name>
<accession>A0A2N5EA27</accession>
<dbReference type="InterPro" id="IPR018356">
    <property type="entry name" value="Tscrpt_reg_HTH_DeoR_CS"/>
</dbReference>
<dbReference type="InterPro" id="IPR001034">
    <property type="entry name" value="DeoR_HTH"/>
</dbReference>
<dbReference type="Proteomes" id="UP000234240">
    <property type="component" value="Unassembled WGS sequence"/>
</dbReference>
<evidence type="ECO:0000313" key="6">
    <source>
        <dbReference type="EMBL" id="PLR38768.1"/>
    </source>
</evidence>
<evidence type="ECO:0000256" key="2">
    <source>
        <dbReference type="ARBA" id="ARBA00023125"/>
    </source>
</evidence>
<keyword evidence="1" id="KW-0805">Transcription regulation</keyword>
<protein>
    <submittedName>
        <fullName evidence="6">Transcriptional regulator</fullName>
    </submittedName>
</protein>
<dbReference type="PRINTS" id="PR00037">
    <property type="entry name" value="HTHLACR"/>
</dbReference>
<dbReference type="PANTHER" id="PTHR30363:SF44">
    <property type="entry name" value="AGA OPERON TRANSCRIPTIONAL REPRESSOR-RELATED"/>
    <property type="match status" value="1"/>
</dbReference>
<evidence type="ECO:0000259" key="4">
    <source>
        <dbReference type="PROSITE" id="PS50987"/>
    </source>
</evidence>
<dbReference type="SMART" id="SM01134">
    <property type="entry name" value="DeoRC"/>
    <property type="match status" value="1"/>
</dbReference>
<proteinExistence type="predicted"/>
<evidence type="ECO:0000256" key="1">
    <source>
        <dbReference type="ARBA" id="ARBA00023015"/>
    </source>
</evidence>
<dbReference type="InterPro" id="IPR036390">
    <property type="entry name" value="WH_DNA-bd_sf"/>
</dbReference>
<feature type="domain" description="HTH arsR-type" evidence="4">
    <location>
        <begin position="1"/>
        <end position="82"/>
    </location>
</feature>
<dbReference type="Pfam" id="PF00455">
    <property type="entry name" value="DeoRC"/>
    <property type="match status" value="1"/>
</dbReference>
<dbReference type="PROSITE" id="PS50987">
    <property type="entry name" value="HTH_ARSR_2"/>
    <property type="match status" value="1"/>
</dbReference>
<sequence length="263" mass="28427">MNSYERRHKIIELVNQQGSVLVTELSDAFDVSEVTIRADLRLLEERGLVLRFHGGAARPGEAADTWLNEGSKEAVEVILEDRYRLAKDPKKRIAQAAAAMIKAGDTVILDSGSTTMLIAEELVERADITIITNNLPAAFVLSENKDITLVICGGTLRHKTRSMHGTVAEFALQGISANLMFVGADGLDAVNGITTFNEGYSISAVMAKAAKRVIAVTDASKFGRRGFNQVLPLAHIDTVITDSGLGNDEHQALTQRGMQVVIV</sequence>
<dbReference type="GO" id="GO:0003700">
    <property type="term" value="F:DNA-binding transcription factor activity"/>
    <property type="evidence" value="ECO:0007669"/>
    <property type="project" value="InterPro"/>
</dbReference>
<dbReference type="AlphaFoldDB" id="A0A2N5EA27"/>
<dbReference type="GO" id="GO:0003677">
    <property type="term" value="F:DNA binding"/>
    <property type="evidence" value="ECO:0007669"/>
    <property type="project" value="UniProtKB-KW"/>
</dbReference>
<dbReference type="SUPFAM" id="SSF100950">
    <property type="entry name" value="NagB/RpiA/CoA transferase-like"/>
    <property type="match status" value="1"/>
</dbReference>
<dbReference type="EMBL" id="PJZF01000005">
    <property type="protein sequence ID" value="PLR38768.1"/>
    <property type="molecule type" value="Genomic_DNA"/>
</dbReference>
<reference evidence="6 7" key="1">
    <citation type="submission" date="2017-12" db="EMBL/GenBank/DDBJ databases">
        <title>Characterization of six clinical isolates of Enterochimera gen. nov., a novel genus of the Yersiniaciae family and the three species Enterochimera arupensis sp. nov., Enterochimera coloradensis sp. nov, and Enterochimera californica sp. nov.</title>
        <authorList>
            <person name="Rossi A."/>
            <person name="Fisher M."/>
        </authorList>
    </citation>
    <scope>NUCLEOTIDE SEQUENCE [LARGE SCALE GENOMIC DNA]</scope>
    <source>
        <strain evidence="7">2015-Iso6</strain>
    </source>
</reference>
<keyword evidence="2" id="KW-0238">DNA-binding</keyword>
<keyword evidence="7" id="KW-1185">Reference proteome</keyword>
<dbReference type="InterPro" id="IPR050313">
    <property type="entry name" value="Carb_Metab_HTH_regulators"/>
</dbReference>
<dbReference type="PANTHER" id="PTHR30363">
    <property type="entry name" value="HTH-TYPE TRANSCRIPTIONAL REGULATOR SRLR-RELATED"/>
    <property type="match status" value="1"/>
</dbReference>
<dbReference type="PROSITE" id="PS00894">
    <property type="entry name" value="HTH_DEOR_1"/>
    <property type="match status" value="1"/>
</dbReference>
<dbReference type="Pfam" id="PF08220">
    <property type="entry name" value="HTH_DeoR"/>
    <property type="match status" value="1"/>
</dbReference>
<dbReference type="Gene3D" id="3.40.50.1360">
    <property type="match status" value="1"/>
</dbReference>
<dbReference type="InterPro" id="IPR037171">
    <property type="entry name" value="NagB/RpiA_transferase-like"/>
</dbReference>
<gene>
    <name evidence="6" type="ORF">CYR55_08480</name>
</gene>
<dbReference type="InterPro" id="IPR001845">
    <property type="entry name" value="HTH_ArsR_DNA-bd_dom"/>
</dbReference>
<organism evidence="6 7">
    <name type="scientific">Chimaeribacter californicus</name>
    <dbReference type="NCBI Taxonomy" id="2060067"/>
    <lineage>
        <taxon>Bacteria</taxon>
        <taxon>Pseudomonadati</taxon>
        <taxon>Pseudomonadota</taxon>
        <taxon>Gammaproteobacteria</taxon>
        <taxon>Enterobacterales</taxon>
        <taxon>Yersiniaceae</taxon>
        <taxon>Chimaeribacter</taxon>
    </lineage>
</organism>
<keyword evidence="3" id="KW-0804">Transcription</keyword>
<dbReference type="SUPFAM" id="SSF46785">
    <property type="entry name" value="Winged helix' DNA-binding domain"/>
    <property type="match status" value="1"/>
</dbReference>
<dbReference type="PROSITE" id="PS51000">
    <property type="entry name" value="HTH_DEOR_2"/>
    <property type="match status" value="1"/>
</dbReference>
<evidence type="ECO:0000313" key="7">
    <source>
        <dbReference type="Proteomes" id="UP000234240"/>
    </source>
</evidence>
<evidence type="ECO:0000259" key="5">
    <source>
        <dbReference type="PROSITE" id="PS51000"/>
    </source>
</evidence>
<feature type="domain" description="HTH deoR-type" evidence="5">
    <location>
        <begin position="3"/>
        <end position="58"/>
    </location>
</feature>
<dbReference type="OrthoDB" id="6846621at2"/>
<dbReference type="InterPro" id="IPR014036">
    <property type="entry name" value="DeoR-like_C"/>
</dbReference>
<dbReference type="RefSeq" id="WP_101815713.1">
    <property type="nucleotide sequence ID" value="NZ_PJZF01000005.1"/>
</dbReference>
<evidence type="ECO:0000256" key="3">
    <source>
        <dbReference type="ARBA" id="ARBA00023163"/>
    </source>
</evidence>
<dbReference type="Gene3D" id="1.10.10.10">
    <property type="entry name" value="Winged helix-like DNA-binding domain superfamily/Winged helix DNA-binding domain"/>
    <property type="match status" value="1"/>
</dbReference>
<comment type="caution">
    <text evidence="6">The sequence shown here is derived from an EMBL/GenBank/DDBJ whole genome shotgun (WGS) entry which is preliminary data.</text>
</comment>
<dbReference type="SMART" id="SM00420">
    <property type="entry name" value="HTH_DEOR"/>
    <property type="match status" value="1"/>
</dbReference>
<dbReference type="InterPro" id="IPR036388">
    <property type="entry name" value="WH-like_DNA-bd_sf"/>
</dbReference>